<evidence type="ECO:0000313" key="2">
    <source>
        <dbReference type="Proteomes" id="UP001299546"/>
    </source>
</evidence>
<name>A0ABS8DIY6_9FIRM</name>
<gene>
    <name evidence="1" type="ORF">LIZ65_12610</name>
</gene>
<comment type="caution">
    <text evidence="1">The sequence shown here is derived from an EMBL/GenBank/DDBJ whole genome shotgun (WGS) entry which is preliminary data.</text>
</comment>
<protein>
    <submittedName>
        <fullName evidence="1">Uncharacterized protein</fullName>
    </submittedName>
</protein>
<dbReference type="RefSeq" id="WP_066730848.1">
    <property type="nucleotide sequence ID" value="NZ_JAJCIQ010000004.1"/>
</dbReference>
<sequence>MKIELDYFTIDGEFGGNQDWFTNVVMHIGGCAAAAACDTCVYLARRWGMKELYPFDADNLSKRAYVQFSQMMKPFLKPRVRGVCKLWMYTEGFGKYLDNVYSRARAQTGVEYGDGRLSAKMMEFSGTHSKEEAEKFLKTQLDRQLPVPYLMLQHSNRDKFKDFIWHWFLVVGYEERMDGFYIKAATYGEETWFCLSEIWNTGVEEKGGMIGYEIVSAEA</sequence>
<keyword evidence="2" id="KW-1185">Reference proteome</keyword>
<reference evidence="1 2" key="1">
    <citation type="submission" date="2021-10" db="EMBL/GenBank/DDBJ databases">
        <title>Collection of gut derived symbiotic bacterial strains cultured from healthy donors.</title>
        <authorList>
            <person name="Lin H."/>
            <person name="Littmann E."/>
            <person name="Kohout C."/>
            <person name="Pamer E.G."/>
        </authorList>
    </citation>
    <scope>NUCLEOTIDE SEQUENCE [LARGE SCALE GENOMIC DNA]</scope>
    <source>
        <strain evidence="1 2">DFI.1.165</strain>
    </source>
</reference>
<proteinExistence type="predicted"/>
<dbReference type="EMBL" id="JAJCIS010000008">
    <property type="protein sequence ID" value="MCB7388129.1"/>
    <property type="molecule type" value="Genomic_DNA"/>
</dbReference>
<dbReference type="Proteomes" id="UP001299546">
    <property type="component" value="Unassembled WGS sequence"/>
</dbReference>
<evidence type="ECO:0000313" key="1">
    <source>
        <dbReference type="EMBL" id="MCB7388129.1"/>
    </source>
</evidence>
<accession>A0ABS8DIY6</accession>
<organism evidence="1 2">
    <name type="scientific">Bariatricus massiliensis</name>
    <dbReference type="NCBI Taxonomy" id="1745713"/>
    <lineage>
        <taxon>Bacteria</taxon>
        <taxon>Bacillati</taxon>
        <taxon>Bacillota</taxon>
        <taxon>Clostridia</taxon>
        <taxon>Lachnospirales</taxon>
        <taxon>Lachnospiraceae</taxon>
        <taxon>Bariatricus</taxon>
    </lineage>
</organism>